<evidence type="ECO:0000313" key="1">
    <source>
        <dbReference type="EMBL" id="MEQ2510286.1"/>
    </source>
</evidence>
<organism evidence="1 2">
    <name type="scientific">Faecousia intestinalis</name>
    <dbReference type="NCBI Taxonomy" id="3133167"/>
    <lineage>
        <taxon>Bacteria</taxon>
        <taxon>Bacillati</taxon>
        <taxon>Bacillota</taxon>
        <taxon>Clostridia</taxon>
        <taxon>Eubacteriales</taxon>
        <taxon>Oscillospiraceae</taxon>
        <taxon>Faecousia</taxon>
    </lineage>
</organism>
<name>A0ABV1G4H3_9FIRM</name>
<accession>A0ABV1G4H3</accession>
<dbReference type="EMBL" id="JBBMFF010000143">
    <property type="protein sequence ID" value="MEQ2510286.1"/>
    <property type="molecule type" value="Genomic_DNA"/>
</dbReference>
<reference evidence="1 2" key="1">
    <citation type="submission" date="2024-03" db="EMBL/GenBank/DDBJ databases">
        <title>Human intestinal bacterial collection.</title>
        <authorList>
            <person name="Pauvert C."/>
            <person name="Hitch T.C.A."/>
            <person name="Clavel T."/>
        </authorList>
    </citation>
    <scope>NUCLEOTIDE SEQUENCE [LARGE SCALE GENOMIC DNA]</scope>
    <source>
        <strain evidence="1 2">CLA-AA-H192</strain>
    </source>
</reference>
<comment type="caution">
    <text evidence="1">The sequence shown here is derived from an EMBL/GenBank/DDBJ whole genome shotgun (WGS) entry which is preliminary data.</text>
</comment>
<gene>
    <name evidence="1" type="ORF">WMO66_03315</name>
</gene>
<protein>
    <submittedName>
        <fullName evidence="1">Uncharacterized protein</fullName>
    </submittedName>
</protein>
<dbReference type="Proteomes" id="UP001491552">
    <property type="component" value="Unassembled WGS sequence"/>
</dbReference>
<dbReference type="RefSeq" id="WP_349134990.1">
    <property type="nucleotide sequence ID" value="NZ_JBBMFF010000143.1"/>
</dbReference>
<sequence>MQENGLLDGVVLPAAEDFAWQDLDCPYRGDLNRRFSYLFSMQEEIPYYSIRETSELQYYDAKDVEVPRESIWARGLQSGEEMQYNLLSTENLGFYRICNPNARSARRVLILKDSMEDPMTDYWAELFSEIIVIDPRSYLREESLPELVAEYDIDMALFLYHQNNLSEELIDFLNRGE</sequence>
<proteinExistence type="predicted"/>
<keyword evidence="2" id="KW-1185">Reference proteome</keyword>
<evidence type="ECO:0000313" key="2">
    <source>
        <dbReference type="Proteomes" id="UP001491552"/>
    </source>
</evidence>